<name>A0A5B7EUM7_PORTR</name>
<proteinExistence type="predicted"/>
<feature type="compositionally biased region" description="Gly residues" evidence="1">
    <location>
        <begin position="109"/>
        <end position="122"/>
    </location>
</feature>
<feature type="region of interest" description="Disordered" evidence="1">
    <location>
        <begin position="89"/>
        <end position="122"/>
    </location>
</feature>
<dbReference type="Proteomes" id="UP000324222">
    <property type="component" value="Unassembled WGS sequence"/>
</dbReference>
<protein>
    <submittedName>
        <fullName evidence="2">Uncharacterized protein</fullName>
    </submittedName>
</protein>
<dbReference type="AlphaFoldDB" id="A0A5B7EUM7"/>
<accession>A0A5B7EUM7</accession>
<comment type="caution">
    <text evidence="2">The sequence shown here is derived from an EMBL/GenBank/DDBJ whole genome shotgun (WGS) entry which is preliminary data.</text>
</comment>
<keyword evidence="3" id="KW-1185">Reference proteome</keyword>
<evidence type="ECO:0000256" key="1">
    <source>
        <dbReference type="SAM" id="MobiDB-lite"/>
    </source>
</evidence>
<evidence type="ECO:0000313" key="3">
    <source>
        <dbReference type="Proteomes" id="UP000324222"/>
    </source>
</evidence>
<reference evidence="2 3" key="1">
    <citation type="submission" date="2019-05" db="EMBL/GenBank/DDBJ databases">
        <title>Another draft genome of Portunus trituberculatus and its Hox gene families provides insights of decapod evolution.</title>
        <authorList>
            <person name="Jeong J.-H."/>
            <person name="Song I."/>
            <person name="Kim S."/>
            <person name="Choi T."/>
            <person name="Kim D."/>
            <person name="Ryu S."/>
            <person name="Kim W."/>
        </authorList>
    </citation>
    <scope>NUCLEOTIDE SEQUENCE [LARGE SCALE GENOMIC DNA]</scope>
    <source>
        <tissue evidence="2">Muscle</tissue>
    </source>
</reference>
<gene>
    <name evidence="2" type="ORF">E2C01_030355</name>
</gene>
<evidence type="ECO:0000313" key="2">
    <source>
        <dbReference type="EMBL" id="MPC36886.1"/>
    </source>
</evidence>
<dbReference type="EMBL" id="VSRR010003628">
    <property type="protein sequence ID" value="MPC36886.1"/>
    <property type="molecule type" value="Genomic_DNA"/>
</dbReference>
<sequence length="183" mass="18551">MLPPTHTYPTKTQLHYPAVSVPVSPSGPYVHCPGPHSTLLHSVCFLLPQHLTTQQGKEEVGSVGKLSATCIRLAETQCSKTLANKCNTSESTLHKPRTAPGTGTAQHVGVGGPGVGPDDSGGLGGCSAGSRLGAGIGGLQGGSAPLLGLLEVRQFSAEKASVSRCPHCVDGEVCCGGHNGTTH</sequence>
<organism evidence="2 3">
    <name type="scientific">Portunus trituberculatus</name>
    <name type="common">Swimming crab</name>
    <name type="synonym">Neptunus trituberculatus</name>
    <dbReference type="NCBI Taxonomy" id="210409"/>
    <lineage>
        <taxon>Eukaryota</taxon>
        <taxon>Metazoa</taxon>
        <taxon>Ecdysozoa</taxon>
        <taxon>Arthropoda</taxon>
        <taxon>Crustacea</taxon>
        <taxon>Multicrustacea</taxon>
        <taxon>Malacostraca</taxon>
        <taxon>Eumalacostraca</taxon>
        <taxon>Eucarida</taxon>
        <taxon>Decapoda</taxon>
        <taxon>Pleocyemata</taxon>
        <taxon>Brachyura</taxon>
        <taxon>Eubrachyura</taxon>
        <taxon>Portunoidea</taxon>
        <taxon>Portunidae</taxon>
        <taxon>Portuninae</taxon>
        <taxon>Portunus</taxon>
    </lineage>
</organism>